<keyword evidence="5" id="KW-0560">Oxidoreductase</keyword>
<comment type="caution">
    <text evidence="6">The sequence shown here is derived from an EMBL/GenBank/DDBJ whole genome shotgun (WGS) entry which is preliminary data.</text>
</comment>
<evidence type="ECO:0000313" key="6">
    <source>
        <dbReference type="EMBL" id="KEF56337.1"/>
    </source>
</evidence>
<accession>A0A072P9C9</accession>
<dbReference type="AlphaFoldDB" id="A0A072P9C9"/>
<dbReference type="HOGENOM" id="CLU_006937_6_1_1"/>
<dbReference type="Proteomes" id="UP000027920">
    <property type="component" value="Unassembled WGS sequence"/>
</dbReference>
<sequence length="611" mass="69446">MASAISVPLLTQATETLQRDKQRHSRHPAPGKPLFAERQVRIICIGAGASGLCFAYKLQRSFQNFKLTIYEKNPAISGTWWENRYPGCACDVPAHNYTFSWEPSVNASAVYVSSEELFQYFQNFAEKHELKKYIQLQQQVVGASWNGEAWDVEVSNGREGSKYHDQCDILINATGILNNWRWPDVPGLHEFKGPLLHSANWNPDVALDGKTVGLIGNGSSGIQILPAIQPKVEKLVTFIRGTSWISPVHGLDQHRYTETEMNNFKNNPNELLEYRKMNETSMNCLFGTFIKDSDTQNEIKDDLTAQMRTKLNNQDLASKLIPKWSPGCRRLTPGINYLETLRKDNVEVVLGEIKRITKGGCVDNTGVEHPLDVLICATGFDVSFKPRFPVQGHRVNLQNEWADDPRSYLGTAAADIPNYMFFLGPNCPIGNGPVLRVIEVQADYMLHWVDRWQTENIRSFSPKKEAVDDFVEHVDKYMQCTVWTEDCRSWYKNGTKEGRVMALWPGSSLHFMEVMEHPRHDDFEVRYNGNRFSWMGSGYSQTEMDPSADWAYYISNTDLSPFSSKSKRRKIVTGAKFISSTPQFHPSEAALTEEKRPLVEVVEIQRNGLAA</sequence>
<proteinExistence type="inferred from homology"/>
<keyword evidence="7" id="KW-1185">Reference proteome</keyword>
<keyword evidence="3" id="KW-0285">Flavoprotein</keyword>
<protein>
    <recommendedName>
        <fullName evidence="8">Cyclohexanone monooxygenase</fullName>
    </recommendedName>
</protein>
<dbReference type="SUPFAM" id="SSF51905">
    <property type="entry name" value="FAD/NAD(P)-binding domain"/>
    <property type="match status" value="3"/>
</dbReference>
<reference evidence="6 7" key="1">
    <citation type="submission" date="2013-03" db="EMBL/GenBank/DDBJ databases">
        <title>The Genome Sequence of Exophiala aquamarina CBS 119918.</title>
        <authorList>
            <consortium name="The Broad Institute Genomics Platform"/>
            <person name="Cuomo C."/>
            <person name="de Hoog S."/>
            <person name="Gorbushina A."/>
            <person name="Walker B."/>
            <person name="Young S.K."/>
            <person name="Zeng Q."/>
            <person name="Gargeya S."/>
            <person name="Fitzgerald M."/>
            <person name="Haas B."/>
            <person name="Abouelleil A."/>
            <person name="Allen A.W."/>
            <person name="Alvarado L."/>
            <person name="Arachchi H.M."/>
            <person name="Berlin A.M."/>
            <person name="Chapman S.B."/>
            <person name="Gainer-Dewar J."/>
            <person name="Goldberg J."/>
            <person name="Griggs A."/>
            <person name="Gujja S."/>
            <person name="Hansen M."/>
            <person name="Howarth C."/>
            <person name="Imamovic A."/>
            <person name="Ireland A."/>
            <person name="Larimer J."/>
            <person name="McCowan C."/>
            <person name="Murphy C."/>
            <person name="Pearson M."/>
            <person name="Poon T.W."/>
            <person name="Priest M."/>
            <person name="Roberts A."/>
            <person name="Saif S."/>
            <person name="Shea T."/>
            <person name="Sisk P."/>
            <person name="Sykes S."/>
            <person name="Wortman J."/>
            <person name="Nusbaum C."/>
            <person name="Birren B."/>
        </authorList>
    </citation>
    <scope>NUCLEOTIDE SEQUENCE [LARGE SCALE GENOMIC DNA]</scope>
    <source>
        <strain evidence="6 7">CBS 119918</strain>
    </source>
</reference>
<evidence type="ECO:0000256" key="4">
    <source>
        <dbReference type="ARBA" id="ARBA00022827"/>
    </source>
</evidence>
<evidence type="ECO:0000256" key="2">
    <source>
        <dbReference type="ARBA" id="ARBA00010139"/>
    </source>
</evidence>
<name>A0A072P9C9_9EURO</name>
<dbReference type="Gene3D" id="3.50.50.60">
    <property type="entry name" value="FAD/NAD(P)-binding domain"/>
    <property type="match status" value="3"/>
</dbReference>
<dbReference type="OrthoDB" id="74360at2759"/>
<evidence type="ECO:0000256" key="5">
    <source>
        <dbReference type="ARBA" id="ARBA00023002"/>
    </source>
</evidence>
<dbReference type="InterPro" id="IPR020946">
    <property type="entry name" value="Flavin_mOase-like"/>
</dbReference>
<organism evidence="6 7">
    <name type="scientific">Exophiala aquamarina CBS 119918</name>
    <dbReference type="NCBI Taxonomy" id="1182545"/>
    <lineage>
        <taxon>Eukaryota</taxon>
        <taxon>Fungi</taxon>
        <taxon>Dikarya</taxon>
        <taxon>Ascomycota</taxon>
        <taxon>Pezizomycotina</taxon>
        <taxon>Eurotiomycetes</taxon>
        <taxon>Chaetothyriomycetidae</taxon>
        <taxon>Chaetothyriales</taxon>
        <taxon>Herpotrichiellaceae</taxon>
        <taxon>Exophiala</taxon>
    </lineage>
</organism>
<dbReference type="GO" id="GO:0004499">
    <property type="term" value="F:N,N-dimethylaniline monooxygenase activity"/>
    <property type="evidence" value="ECO:0007669"/>
    <property type="project" value="InterPro"/>
</dbReference>
<evidence type="ECO:0008006" key="8">
    <source>
        <dbReference type="Google" id="ProtNLM"/>
    </source>
</evidence>
<dbReference type="EMBL" id="AMGV01000006">
    <property type="protein sequence ID" value="KEF56337.1"/>
    <property type="molecule type" value="Genomic_DNA"/>
</dbReference>
<evidence type="ECO:0000313" key="7">
    <source>
        <dbReference type="Proteomes" id="UP000027920"/>
    </source>
</evidence>
<dbReference type="PANTHER" id="PTHR42877">
    <property type="entry name" value="L-ORNITHINE N(5)-MONOOXYGENASE-RELATED"/>
    <property type="match status" value="1"/>
</dbReference>
<gene>
    <name evidence="6" type="ORF">A1O9_07918</name>
</gene>
<dbReference type="GO" id="GO:0050660">
    <property type="term" value="F:flavin adenine dinucleotide binding"/>
    <property type="evidence" value="ECO:0007669"/>
    <property type="project" value="InterPro"/>
</dbReference>
<evidence type="ECO:0000256" key="1">
    <source>
        <dbReference type="ARBA" id="ARBA00001974"/>
    </source>
</evidence>
<dbReference type="VEuPathDB" id="FungiDB:A1O9_07918"/>
<dbReference type="InterPro" id="IPR051209">
    <property type="entry name" value="FAD-bind_Monooxygenase_sf"/>
</dbReference>
<dbReference type="RefSeq" id="XP_013258927.1">
    <property type="nucleotide sequence ID" value="XM_013403473.1"/>
</dbReference>
<dbReference type="GO" id="GO:0050661">
    <property type="term" value="F:NADP binding"/>
    <property type="evidence" value="ECO:0007669"/>
    <property type="project" value="InterPro"/>
</dbReference>
<dbReference type="Pfam" id="PF00743">
    <property type="entry name" value="FMO-like"/>
    <property type="match status" value="1"/>
</dbReference>
<comment type="cofactor">
    <cofactor evidence="1">
        <name>FAD</name>
        <dbReference type="ChEBI" id="CHEBI:57692"/>
    </cofactor>
</comment>
<keyword evidence="4" id="KW-0274">FAD</keyword>
<dbReference type="InterPro" id="IPR036188">
    <property type="entry name" value="FAD/NAD-bd_sf"/>
</dbReference>
<dbReference type="PANTHER" id="PTHR42877:SF8">
    <property type="entry name" value="MONOOXYGENASE"/>
    <property type="match status" value="1"/>
</dbReference>
<dbReference type="GeneID" id="25282831"/>
<evidence type="ECO:0000256" key="3">
    <source>
        <dbReference type="ARBA" id="ARBA00022630"/>
    </source>
</evidence>
<comment type="similarity">
    <text evidence="2">Belongs to the FAD-binding monooxygenase family.</text>
</comment>